<name>A0A5P1F0K3_ASPOF</name>
<protein>
    <submittedName>
        <fullName evidence="1">Uncharacterized protein</fullName>
    </submittedName>
</protein>
<reference evidence="2" key="1">
    <citation type="journal article" date="2017" name="Nat. Commun.">
        <title>The asparagus genome sheds light on the origin and evolution of a young Y chromosome.</title>
        <authorList>
            <person name="Harkess A."/>
            <person name="Zhou J."/>
            <person name="Xu C."/>
            <person name="Bowers J.E."/>
            <person name="Van der Hulst R."/>
            <person name="Ayyampalayam S."/>
            <person name="Mercati F."/>
            <person name="Riccardi P."/>
            <person name="McKain M.R."/>
            <person name="Kakrana A."/>
            <person name="Tang H."/>
            <person name="Ray J."/>
            <person name="Groenendijk J."/>
            <person name="Arikit S."/>
            <person name="Mathioni S.M."/>
            <person name="Nakano M."/>
            <person name="Shan H."/>
            <person name="Telgmann-Rauber A."/>
            <person name="Kanno A."/>
            <person name="Yue Z."/>
            <person name="Chen H."/>
            <person name="Li W."/>
            <person name="Chen Y."/>
            <person name="Xu X."/>
            <person name="Zhang Y."/>
            <person name="Luo S."/>
            <person name="Chen H."/>
            <person name="Gao J."/>
            <person name="Mao Z."/>
            <person name="Pires J.C."/>
            <person name="Luo M."/>
            <person name="Kudrna D."/>
            <person name="Wing R.A."/>
            <person name="Meyers B.C."/>
            <person name="Yi K."/>
            <person name="Kong H."/>
            <person name="Lavrijsen P."/>
            <person name="Sunseri F."/>
            <person name="Falavigna A."/>
            <person name="Ye Y."/>
            <person name="Leebens-Mack J.H."/>
            <person name="Chen G."/>
        </authorList>
    </citation>
    <scope>NUCLEOTIDE SEQUENCE [LARGE SCALE GENOMIC DNA]</scope>
    <source>
        <strain evidence="2">cv. DH0086</strain>
    </source>
</reference>
<dbReference type="Gramene" id="ONK70947">
    <property type="protein sequence ID" value="ONK70947"/>
    <property type="gene ID" value="A4U43_C04F3150"/>
</dbReference>
<sequence>MFPSHADVQLRSLGGRDLLLSLNKARHLTIDCASLWSCLKDDTLPDSLYQNLETLQLLVESSMANIAATLYNHSYGSLVWEVDFIKCILGAAWPLQTTTITTSSLIHNFSTVAVELHKLSSASPRVKLLFKPDSQFLYDCCRAA</sequence>
<gene>
    <name evidence="1" type="ORF">A4U43_C04F3150</name>
</gene>
<proteinExistence type="predicted"/>
<dbReference type="Proteomes" id="UP000243459">
    <property type="component" value="Chromosome 4"/>
</dbReference>
<evidence type="ECO:0000313" key="1">
    <source>
        <dbReference type="EMBL" id="ONK70947.1"/>
    </source>
</evidence>
<accession>A0A5P1F0K3</accession>
<organism evidence="1 2">
    <name type="scientific">Asparagus officinalis</name>
    <name type="common">Garden asparagus</name>
    <dbReference type="NCBI Taxonomy" id="4686"/>
    <lineage>
        <taxon>Eukaryota</taxon>
        <taxon>Viridiplantae</taxon>
        <taxon>Streptophyta</taxon>
        <taxon>Embryophyta</taxon>
        <taxon>Tracheophyta</taxon>
        <taxon>Spermatophyta</taxon>
        <taxon>Magnoliopsida</taxon>
        <taxon>Liliopsida</taxon>
        <taxon>Asparagales</taxon>
        <taxon>Asparagaceae</taxon>
        <taxon>Asparagoideae</taxon>
        <taxon>Asparagus</taxon>
    </lineage>
</organism>
<evidence type="ECO:0000313" key="2">
    <source>
        <dbReference type="Proteomes" id="UP000243459"/>
    </source>
</evidence>
<keyword evidence="2" id="KW-1185">Reference proteome</keyword>
<dbReference type="AlphaFoldDB" id="A0A5P1F0K3"/>
<dbReference type="EMBL" id="CM007384">
    <property type="protein sequence ID" value="ONK70947.1"/>
    <property type="molecule type" value="Genomic_DNA"/>
</dbReference>